<evidence type="ECO:0000259" key="1">
    <source>
        <dbReference type="Pfam" id="PF03559"/>
    </source>
</evidence>
<dbReference type="InterPro" id="IPR005212">
    <property type="entry name" value="EvaA-like"/>
</dbReference>
<dbReference type="Proteomes" id="UP000034956">
    <property type="component" value="Unassembled WGS sequence"/>
</dbReference>
<name>A0A0G1XAX9_9BACT</name>
<comment type="caution">
    <text evidence="2">The sequence shown here is derived from an EMBL/GenBank/DDBJ whole genome shotgun (WGS) entry which is preliminary data.</text>
</comment>
<dbReference type="GO" id="GO:0016829">
    <property type="term" value="F:lyase activity"/>
    <property type="evidence" value="ECO:0007669"/>
    <property type="project" value="InterPro"/>
</dbReference>
<sequence length="247" mass="27740">MNKKILELIEKNGYSMNDEVRDAIDQLVEILEAQKSGTENIKPILEWLKEKTESYPAKIQEIGINNLDKWLVHPGTGVISHETGKFFSIIGVKVEGAKGREVTSWSQPMVKQEECGILGILCQKRNGLMNYLLWAKFEPGTIAGLQLSPTLEATESNLKRAHGGKKPLFAEYFEGGGRGKVLVSVVEVEDPGRFYHKTNRCMIVEAPENEEIAIPEDYIWLTLNQIKKLLKIDNVVNALARCVFGSR</sequence>
<feature type="domain" description="dTDP-4-dehydro-6-deoxy-alpha-D-glucopyranose 2,3-dehydratase" evidence="1">
    <location>
        <begin position="43"/>
        <end position="244"/>
    </location>
</feature>
<evidence type="ECO:0000313" key="2">
    <source>
        <dbReference type="EMBL" id="KKU91495.1"/>
    </source>
</evidence>
<accession>A0A0G1XAX9</accession>
<reference evidence="2 3" key="1">
    <citation type="journal article" date="2015" name="Nature">
        <title>rRNA introns, odd ribosomes, and small enigmatic genomes across a large radiation of phyla.</title>
        <authorList>
            <person name="Brown C.T."/>
            <person name="Hug L.A."/>
            <person name="Thomas B.C."/>
            <person name="Sharon I."/>
            <person name="Castelle C.J."/>
            <person name="Singh A."/>
            <person name="Wilkins M.J."/>
            <person name="Williams K.H."/>
            <person name="Banfield J.F."/>
        </authorList>
    </citation>
    <scope>NUCLEOTIDE SEQUENCE [LARGE SCALE GENOMIC DNA]</scope>
</reference>
<dbReference type="InterPro" id="IPR038153">
    <property type="entry name" value="EvaA-like_sf"/>
</dbReference>
<dbReference type="AlphaFoldDB" id="A0A0G1XAX9"/>
<protein>
    <submittedName>
        <fullName evidence="2">NDP-hexose 2,3-dehydratase</fullName>
    </submittedName>
</protein>
<dbReference type="Gene3D" id="3.90.79.40">
    <property type="entry name" value="EvaA sugar 2,3-dehydratase subunit"/>
    <property type="match status" value="1"/>
</dbReference>
<dbReference type="Pfam" id="PF03559">
    <property type="entry name" value="Hexose_dehydrat"/>
    <property type="match status" value="1"/>
</dbReference>
<evidence type="ECO:0000313" key="3">
    <source>
        <dbReference type="Proteomes" id="UP000034956"/>
    </source>
</evidence>
<proteinExistence type="predicted"/>
<dbReference type="EMBL" id="LCPF01000001">
    <property type="protein sequence ID" value="KKU91495.1"/>
    <property type="molecule type" value="Genomic_DNA"/>
</dbReference>
<gene>
    <name evidence="2" type="ORF">UY23_C0001G0101</name>
</gene>
<organism evidence="2 3">
    <name type="scientific">Candidatus Jorgensenbacteria bacterium GW2011_GWA1_48_11</name>
    <dbReference type="NCBI Taxonomy" id="1618660"/>
    <lineage>
        <taxon>Bacteria</taxon>
        <taxon>Candidatus Joergenseniibacteriota</taxon>
    </lineage>
</organism>